<organism evidence="8 9">
    <name type="scientific">Candidatus Merdivivens pullistercoris</name>
    <dbReference type="NCBI Taxonomy" id="2840873"/>
    <lineage>
        <taxon>Bacteria</taxon>
        <taxon>Pseudomonadati</taxon>
        <taxon>Bacteroidota</taxon>
        <taxon>Bacteroidia</taxon>
        <taxon>Bacteroidales</taxon>
        <taxon>Muribaculaceae</taxon>
        <taxon>Muribaculaceae incertae sedis</taxon>
        <taxon>Candidatus Merdivivens</taxon>
    </lineage>
</organism>
<protein>
    <submittedName>
        <fullName evidence="8">Lysophospholipid acyltransferase family protein</fullName>
    </submittedName>
</protein>
<dbReference type="Proteomes" id="UP000823597">
    <property type="component" value="Unassembled WGS sequence"/>
</dbReference>
<dbReference type="PANTHER" id="PTHR30606:SF10">
    <property type="entry name" value="PHOSPHATIDYLINOSITOL MANNOSIDE ACYLTRANSFERASE"/>
    <property type="match status" value="1"/>
</dbReference>
<dbReference type="GO" id="GO:0005886">
    <property type="term" value="C:plasma membrane"/>
    <property type="evidence" value="ECO:0007669"/>
    <property type="project" value="UniProtKB-SubCell"/>
</dbReference>
<proteinExistence type="predicted"/>
<dbReference type="AlphaFoldDB" id="A0A9D9I3W7"/>
<keyword evidence="7" id="KW-0812">Transmembrane</keyword>
<evidence type="ECO:0000256" key="2">
    <source>
        <dbReference type="ARBA" id="ARBA00022475"/>
    </source>
</evidence>
<comment type="caution">
    <text evidence="8">The sequence shown here is derived from an EMBL/GenBank/DDBJ whole genome shotgun (WGS) entry which is preliminary data.</text>
</comment>
<keyword evidence="6 8" id="KW-0012">Acyltransferase</keyword>
<name>A0A9D9I3W7_9BACT</name>
<evidence type="ECO:0000313" key="8">
    <source>
        <dbReference type="EMBL" id="MBO8465162.1"/>
    </source>
</evidence>
<keyword evidence="5 7" id="KW-0472">Membrane</keyword>
<reference evidence="8" key="1">
    <citation type="submission" date="2020-10" db="EMBL/GenBank/DDBJ databases">
        <authorList>
            <person name="Gilroy R."/>
        </authorList>
    </citation>
    <scope>NUCLEOTIDE SEQUENCE</scope>
    <source>
        <strain evidence="8">10037</strain>
    </source>
</reference>
<reference evidence="8" key="2">
    <citation type="journal article" date="2021" name="PeerJ">
        <title>Extensive microbial diversity within the chicken gut microbiome revealed by metagenomics and culture.</title>
        <authorList>
            <person name="Gilroy R."/>
            <person name="Ravi A."/>
            <person name="Getino M."/>
            <person name="Pursley I."/>
            <person name="Horton D.L."/>
            <person name="Alikhan N.F."/>
            <person name="Baker D."/>
            <person name="Gharbi K."/>
            <person name="Hall N."/>
            <person name="Watson M."/>
            <person name="Adriaenssens E.M."/>
            <person name="Foster-Nyarko E."/>
            <person name="Jarju S."/>
            <person name="Secka A."/>
            <person name="Antonio M."/>
            <person name="Oren A."/>
            <person name="Chaudhuri R.R."/>
            <person name="La Ragione R."/>
            <person name="Hildebrand F."/>
            <person name="Pallen M.J."/>
        </authorList>
    </citation>
    <scope>NUCLEOTIDE SEQUENCE</scope>
    <source>
        <strain evidence="8">10037</strain>
    </source>
</reference>
<keyword evidence="3" id="KW-0997">Cell inner membrane</keyword>
<dbReference type="GO" id="GO:0016746">
    <property type="term" value="F:acyltransferase activity"/>
    <property type="evidence" value="ECO:0007669"/>
    <property type="project" value="UniProtKB-KW"/>
</dbReference>
<evidence type="ECO:0000256" key="7">
    <source>
        <dbReference type="SAM" id="Phobius"/>
    </source>
</evidence>
<comment type="subcellular location">
    <subcellularLocation>
        <location evidence="1">Cell inner membrane</location>
    </subcellularLocation>
</comment>
<evidence type="ECO:0000256" key="3">
    <source>
        <dbReference type="ARBA" id="ARBA00022519"/>
    </source>
</evidence>
<dbReference type="CDD" id="cd07984">
    <property type="entry name" value="LPLAT_LABLAT-like"/>
    <property type="match status" value="1"/>
</dbReference>
<feature type="transmembrane region" description="Helical" evidence="7">
    <location>
        <begin position="29"/>
        <end position="47"/>
    </location>
</feature>
<evidence type="ECO:0000256" key="5">
    <source>
        <dbReference type="ARBA" id="ARBA00023136"/>
    </source>
</evidence>
<dbReference type="PANTHER" id="PTHR30606">
    <property type="entry name" value="LIPID A BIOSYNTHESIS LAUROYL ACYLTRANSFERASE"/>
    <property type="match status" value="1"/>
</dbReference>
<evidence type="ECO:0000256" key="4">
    <source>
        <dbReference type="ARBA" id="ARBA00022679"/>
    </source>
</evidence>
<sequence>MNASDTQWQGQTAGGSFGIRAVTFMVKNFGASFVYFFMAFAIPFYVFSKNGGRKAVFGFYRRRMGFGFWKSVRFMWGCYFNFGKVVVDKFAFYGGATKRYGIEMDASALAVQKEIHSNECGSIIVSAHVGNLEALGTLFSQHDKECYCMVYGGEHEEILKKRSEALKANHVHLVPVGEDADYIFEINNALDEGGVILMMADRMTEGSRGVWCSVFGKETSIPAGAFALSVKMDNPIYTAFVMRTGHCKYKVYWDKIDLHDAGDSDKDRIVARAEVFCRRLEDIVRKYPMQWFNFYDFWREG</sequence>
<evidence type="ECO:0000256" key="1">
    <source>
        <dbReference type="ARBA" id="ARBA00004533"/>
    </source>
</evidence>
<keyword evidence="7" id="KW-1133">Transmembrane helix</keyword>
<evidence type="ECO:0000313" key="9">
    <source>
        <dbReference type="Proteomes" id="UP000823597"/>
    </source>
</evidence>
<gene>
    <name evidence="8" type="ORF">IAB93_04090</name>
</gene>
<accession>A0A9D9I3W7</accession>
<dbReference type="GO" id="GO:0009247">
    <property type="term" value="P:glycolipid biosynthetic process"/>
    <property type="evidence" value="ECO:0007669"/>
    <property type="project" value="UniProtKB-ARBA"/>
</dbReference>
<dbReference type="EMBL" id="JADIME010000042">
    <property type="protein sequence ID" value="MBO8465162.1"/>
    <property type="molecule type" value="Genomic_DNA"/>
</dbReference>
<dbReference type="InterPro" id="IPR004960">
    <property type="entry name" value="LipA_acyltrans"/>
</dbReference>
<keyword evidence="2" id="KW-1003">Cell membrane</keyword>
<evidence type="ECO:0000256" key="6">
    <source>
        <dbReference type="ARBA" id="ARBA00023315"/>
    </source>
</evidence>
<keyword evidence="4" id="KW-0808">Transferase</keyword>
<dbReference type="Pfam" id="PF03279">
    <property type="entry name" value="Lip_A_acyltrans"/>
    <property type="match status" value="1"/>
</dbReference>